<feature type="region of interest" description="Disordered" evidence="1">
    <location>
        <begin position="1222"/>
        <end position="1249"/>
    </location>
</feature>
<accession>A0A3A1YLR5</accession>
<keyword evidence="2" id="KW-1133">Transmembrane helix</keyword>
<feature type="region of interest" description="Disordered" evidence="1">
    <location>
        <begin position="1111"/>
        <end position="1130"/>
    </location>
</feature>
<reference evidence="3 4" key="1">
    <citation type="submission" date="2017-08" db="EMBL/GenBank/DDBJ databases">
        <title>Reclassification of Bisgaard taxon 37 and 44.</title>
        <authorList>
            <person name="Christensen H."/>
        </authorList>
    </citation>
    <scope>NUCLEOTIDE SEQUENCE [LARGE SCALE GENOMIC DNA]</scope>
    <source>
        <strain evidence="3 4">111</strain>
    </source>
</reference>
<comment type="caution">
    <text evidence="3">The sequence shown here is derived from an EMBL/GenBank/DDBJ whole genome shotgun (WGS) entry which is preliminary data.</text>
</comment>
<feature type="transmembrane region" description="Helical" evidence="2">
    <location>
        <begin position="152"/>
        <end position="172"/>
    </location>
</feature>
<keyword evidence="2" id="KW-0812">Transmembrane</keyword>
<dbReference type="OrthoDB" id="5678612at2"/>
<evidence type="ECO:0000313" key="4">
    <source>
        <dbReference type="Proteomes" id="UP000265916"/>
    </source>
</evidence>
<feature type="transmembrane region" description="Helical" evidence="2">
    <location>
        <begin position="126"/>
        <end position="145"/>
    </location>
</feature>
<feature type="compositionally biased region" description="Basic and acidic residues" evidence="1">
    <location>
        <begin position="1113"/>
        <end position="1126"/>
    </location>
</feature>
<sequence length="1249" mass="135743">MSDTTKETGLISRLLLFILVLFGIISIFSVLVFNPEYSGWSYTTSAIGNQSTFRTVITFIGDTYFLFFGRFGYLYPFILTFLHFIFVFQRTKNGFSWFAWLMFMISLAVTFFGIGTIYDATIGHNAQLFSIYDVGGFFAQLISYVTNSNVGLTLIIGVLVTLVGIGAVYTSLIRRILVDYVAYLRGKDLSALDLDEYNRNSMNSAIITEAMKQQRERLKRGEVDELSIYFLPGLETSSILATTQKELNHLKVLCAQYEAMGTRGKRQEQSYMILMRMYEHKLAELSDLNRSLSSQSLWFAFTNSAKRIFKRNTPQVVTAISLKQHQGSKVDDLLHGAPSSGNDLDSLVGSNSGVDHRLDIFDDSSAADQAPVVRSSTDEEKPTPRSSYTAQETSHHYAAGTTSAGATMTGAAVAGAAYAASQASAAASTTSSDTFVGTTSNDAFDLGNTSNDLFTTNCDSFVTANDQFTASNDSFVGTTTNDLFTANSAVDLDYANAAMATGTTNAHQALDDLYNPTSAPAATSYAAPSTAAPTAQGYTTSATSTTQATTTTLKAYEYQAAENIVDPSEAYAAARAEAATKAQMSAATEDYRNILQDDNQAQAAEEQAHAANLINNVFGSGGIFSSPSTAAQEPVVSETYEATATADSFATEDFAEVTPETATAVSNTNSVLDDLLAEATPTATTSSAQEHVDAFASIAAAVEPTAAYASTESASASLDMTNVVANEVANTVIDHTANETAQAANDPIADLFSANVNDASFATAPEPQLTNDASSVLDDLFGESADPATQVNQDLNSIVNQEQVAQEQVAKEQTPAIAQTNAQEHALASDNFATEQSSLSDTAFDFGDEEVEFTAVEQQAQQTSQAAVNHFEQQIAQQLDAIATTATKVDTLTQEYAQAQQTFANASASDNNVNADNSYPATTLSEDYSQGDEVYGIAHEFLDTLERTKQANYEQMMEERENIYVDPNLKDAPETTSKETLLTRVFADSTENQQGAKKRRVSYNQVLEYADSERSMFGGQQVAEAAQRRAEYAQALAEQQAELERKQAELARLRQAKEAELQRQAQLQQLAEQRKREEQARLAEEQRLRQEELARQAAQLAQQEAQRQAALRAQKEAEERAQREAAQRAAELQAQREAQIRQAQLQAHANMQAGLERERLRQQEEMALRASQAQAYAQAALIGVGMGAVRKGSKAQPKQMLNDLNSPLSPTGENLHQVFNSPELAAQTPVTNHQPQVEQEVMLGQQRDK</sequence>
<evidence type="ECO:0000256" key="2">
    <source>
        <dbReference type="SAM" id="Phobius"/>
    </source>
</evidence>
<feature type="transmembrane region" description="Helical" evidence="2">
    <location>
        <begin position="12"/>
        <end position="33"/>
    </location>
</feature>
<dbReference type="Proteomes" id="UP000265916">
    <property type="component" value="Unassembled WGS sequence"/>
</dbReference>
<feature type="transmembrane region" description="Helical" evidence="2">
    <location>
        <begin position="64"/>
        <end position="88"/>
    </location>
</feature>
<gene>
    <name evidence="3" type="ORF">CKF58_03830</name>
</gene>
<feature type="region of interest" description="Disordered" evidence="1">
    <location>
        <begin position="368"/>
        <end position="396"/>
    </location>
</feature>
<keyword evidence="2" id="KW-0472">Membrane</keyword>
<name>A0A3A1YLR5_9GAMM</name>
<feature type="compositionally biased region" description="Polar residues" evidence="1">
    <location>
        <begin position="1228"/>
        <end position="1237"/>
    </location>
</feature>
<protein>
    <submittedName>
        <fullName evidence="3">Uncharacterized protein</fullName>
    </submittedName>
</protein>
<evidence type="ECO:0000313" key="3">
    <source>
        <dbReference type="EMBL" id="RIY38605.1"/>
    </source>
</evidence>
<dbReference type="RefSeq" id="WP_119531144.1">
    <property type="nucleotide sequence ID" value="NZ_JBHSSP010000021.1"/>
</dbReference>
<keyword evidence="4" id="KW-1185">Reference proteome</keyword>
<dbReference type="AlphaFoldDB" id="A0A3A1YLR5"/>
<feature type="transmembrane region" description="Helical" evidence="2">
    <location>
        <begin position="95"/>
        <end position="114"/>
    </location>
</feature>
<dbReference type="EMBL" id="NRJG01000061">
    <property type="protein sequence ID" value="RIY38605.1"/>
    <property type="molecule type" value="Genomic_DNA"/>
</dbReference>
<proteinExistence type="predicted"/>
<evidence type="ECO:0000256" key="1">
    <source>
        <dbReference type="SAM" id="MobiDB-lite"/>
    </source>
</evidence>
<organism evidence="3 4">
    <name type="scientific">Psittacicella hinzii</name>
    <dbReference type="NCBI Taxonomy" id="2028575"/>
    <lineage>
        <taxon>Bacteria</taxon>
        <taxon>Pseudomonadati</taxon>
        <taxon>Pseudomonadota</taxon>
        <taxon>Gammaproteobacteria</taxon>
        <taxon>Pasteurellales</taxon>
        <taxon>Psittacicellaceae</taxon>
        <taxon>Psittacicella</taxon>
    </lineage>
</organism>